<dbReference type="Proteomes" id="UP001202922">
    <property type="component" value="Unassembled WGS sequence"/>
</dbReference>
<evidence type="ECO:0000313" key="3">
    <source>
        <dbReference type="Proteomes" id="UP001202922"/>
    </source>
</evidence>
<sequence length="71" mass="8062">MVRGVVDSLPFYVGRLLVEWLVFLGSCMVLVGVWALVLLVASAILLARRIATGGRYHPTKRCFARHFPYWL</sequence>
<comment type="caution">
    <text evidence="2">The sequence shown here is derived from an EMBL/GenBank/DDBJ whole genome shotgun (WGS) entry which is preliminary data.</text>
</comment>
<name>A0ABS9U6E5_9MICC</name>
<evidence type="ECO:0000256" key="1">
    <source>
        <dbReference type="SAM" id="Phobius"/>
    </source>
</evidence>
<reference evidence="2 3" key="1">
    <citation type="submission" date="2022-03" db="EMBL/GenBank/DDBJ databases">
        <title>Sinomonas sp. isolated from a soil.</title>
        <authorList>
            <person name="Han J."/>
            <person name="Kim D.-U."/>
        </authorList>
    </citation>
    <scope>NUCLEOTIDE SEQUENCE [LARGE SCALE GENOMIC DNA]</scope>
    <source>
        <strain evidence="2 3">5-5</strain>
    </source>
</reference>
<keyword evidence="1" id="KW-0472">Membrane</keyword>
<evidence type="ECO:0000313" key="2">
    <source>
        <dbReference type="EMBL" id="MCH6472082.1"/>
    </source>
</evidence>
<keyword evidence="1" id="KW-0812">Transmembrane</keyword>
<protein>
    <submittedName>
        <fullName evidence="2">Uncharacterized protein</fullName>
    </submittedName>
</protein>
<accession>A0ABS9U6E5</accession>
<gene>
    <name evidence="2" type="ORF">L0M17_19285</name>
</gene>
<organism evidence="2 3">
    <name type="scientific">Sinomonas terrae</name>
    <dbReference type="NCBI Taxonomy" id="2908838"/>
    <lineage>
        <taxon>Bacteria</taxon>
        <taxon>Bacillati</taxon>
        <taxon>Actinomycetota</taxon>
        <taxon>Actinomycetes</taxon>
        <taxon>Micrococcales</taxon>
        <taxon>Micrococcaceae</taxon>
        <taxon>Sinomonas</taxon>
    </lineage>
</organism>
<keyword evidence="3" id="KW-1185">Reference proteome</keyword>
<dbReference type="EMBL" id="JAKZBV010000001">
    <property type="protein sequence ID" value="MCH6472082.1"/>
    <property type="molecule type" value="Genomic_DNA"/>
</dbReference>
<proteinExistence type="predicted"/>
<keyword evidence="1" id="KW-1133">Transmembrane helix</keyword>
<feature type="transmembrane region" description="Helical" evidence="1">
    <location>
        <begin position="20"/>
        <end position="47"/>
    </location>
</feature>
<dbReference type="RefSeq" id="WP_241055996.1">
    <property type="nucleotide sequence ID" value="NZ_JAKZBV010000001.1"/>
</dbReference>